<feature type="compositionally biased region" description="Basic and acidic residues" evidence="1">
    <location>
        <begin position="183"/>
        <end position="196"/>
    </location>
</feature>
<feature type="region of interest" description="Disordered" evidence="1">
    <location>
        <begin position="471"/>
        <end position="493"/>
    </location>
</feature>
<evidence type="ECO:0008006" key="4">
    <source>
        <dbReference type="Google" id="ProtNLM"/>
    </source>
</evidence>
<feature type="region of interest" description="Disordered" evidence="1">
    <location>
        <begin position="73"/>
        <end position="254"/>
    </location>
</feature>
<sequence>MSTAMDRVSRPAASRRLSQLAAALALAWLQAGCATWDALGWKRPSLGWRQAGPAFEPAQDSYAAAATASLGRQAPDALASRERRPSPASASPKPVQESAHVDSPPVEEQAPPEEGPSLDGPVASRRGSRAERSGKMDSGVKVTLGRPEGLPTLRDGEPAMASASQTTWSRSGSGRPPAEGAPDEVRKAPPSARDEEPALLADAASPRRPSAPAAARASRRASTRPQAPAETAGDPDDRPAARPASQDSPKPEGLRDVLDAAKGRLDSMDTYQVSLTREELVNGQVQSEKDVVLSIRRKPAAARLVWVAGPSKGREVIYSKSLNDRMMYVNLNNGLPLSRMSIPVDSPLALRNSRHPISEAGFDTIFAKLFPYRDAANAATARDGRLVLKGIQTPEGYGAPCDLLERTTPAGEVWRVYLDRKTHMPAVVLAQKAGSGELIEKYTYRDLKENPTELAAAEAFDPDKRWGESKGFLSRLAGGGSGNADKTGSSTRR</sequence>
<dbReference type="AlphaFoldDB" id="A0A5B9W109"/>
<gene>
    <name evidence="2" type="ORF">OJF2_25200</name>
</gene>
<feature type="compositionally biased region" description="Low complexity" evidence="1">
    <location>
        <begin position="201"/>
        <end position="216"/>
    </location>
</feature>
<protein>
    <recommendedName>
        <fullName evidence="4">DUF1571 domain-containing protein</fullName>
    </recommendedName>
</protein>
<evidence type="ECO:0000313" key="3">
    <source>
        <dbReference type="Proteomes" id="UP000324233"/>
    </source>
</evidence>
<evidence type="ECO:0000313" key="2">
    <source>
        <dbReference type="EMBL" id="QEH33987.1"/>
    </source>
</evidence>
<dbReference type="Pfam" id="PF07608">
    <property type="entry name" value="DUF1571"/>
    <property type="match status" value="1"/>
</dbReference>
<feature type="compositionally biased region" description="Polar residues" evidence="1">
    <location>
        <begin position="484"/>
        <end position="493"/>
    </location>
</feature>
<dbReference type="Proteomes" id="UP000324233">
    <property type="component" value="Chromosome"/>
</dbReference>
<dbReference type="RefSeq" id="WP_148593975.1">
    <property type="nucleotide sequence ID" value="NZ_CP042997.1"/>
</dbReference>
<name>A0A5B9W109_9BACT</name>
<accession>A0A5B9W109</accession>
<reference evidence="2 3" key="1">
    <citation type="submission" date="2019-08" db="EMBL/GenBank/DDBJ databases">
        <title>Deep-cultivation of Planctomycetes and their phenomic and genomic characterization uncovers novel biology.</title>
        <authorList>
            <person name="Wiegand S."/>
            <person name="Jogler M."/>
            <person name="Boedeker C."/>
            <person name="Pinto D."/>
            <person name="Vollmers J."/>
            <person name="Rivas-Marin E."/>
            <person name="Kohn T."/>
            <person name="Peeters S.H."/>
            <person name="Heuer A."/>
            <person name="Rast P."/>
            <person name="Oberbeckmann S."/>
            <person name="Bunk B."/>
            <person name="Jeske O."/>
            <person name="Meyerdierks A."/>
            <person name="Storesund J.E."/>
            <person name="Kallscheuer N."/>
            <person name="Luecker S."/>
            <person name="Lage O.M."/>
            <person name="Pohl T."/>
            <person name="Merkel B.J."/>
            <person name="Hornburger P."/>
            <person name="Mueller R.-W."/>
            <person name="Bruemmer F."/>
            <person name="Labrenz M."/>
            <person name="Spormann A.M."/>
            <person name="Op den Camp H."/>
            <person name="Overmann J."/>
            <person name="Amann R."/>
            <person name="Jetten M.S.M."/>
            <person name="Mascher T."/>
            <person name="Medema M.H."/>
            <person name="Devos D.P."/>
            <person name="Kaster A.-K."/>
            <person name="Ovreas L."/>
            <person name="Rohde M."/>
            <person name="Galperin M.Y."/>
            <person name="Jogler C."/>
        </authorList>
    </citation>
    <scope>NUCLEOTIDE SEQUENCE [LARGE SCALE GENOMIC DNA]</scope>
    <source>
        <strain evidence="2 3">OJF2</strain>
    </source>
</reference>
<dbReference type="KEGG" id="agv:OJF2_25200"/>
<evidence type="ECO:0000256" key="1">
    <source>
        <dbReference type="SAM" id="MobiDB-lite"/>
    </source>
</evidence>
<dbReference type="OrthoDB" id="290954at2"/>
<feature type="compositionally biased region" description="Polar residues" evidence="1">
    <location>
        <begin position="162"/>
        <end position="172"/>
    </location>
</feature>
<dbReference type="EMBL" id="CP042997">
    <property type="protein sequence ID" value="QEH33987.1"/>
    <property type="molecule type" value="Genomic_DNA"/>
</dbReference>
<organism evidence="2 3">
    <name type="scientific">Aquisphaera giovannonii</name>
    <dbReference type="NCBI Taxonomy" id="406548"/>
    <lineage>
        <taxon>Bacteria</taxon>
        <taxon>Pseudomonadati</taxon>
        <taxon>Planctomycetota</taxon>
        <taxon>Planctomycetia</taxon>
        <taxon>Isosphaerales</taxon>
        <taxon>Isosphaeraceae</taxon>
        <taxon>Aquisphaera</taxon>
    </lineage>
</organism>
<proteinExistence type="predicted"/>
<dbReference type="InterPro" id="IPR011465">
    <property type="entry name" value="DUF1571"/>
</dbReference>
<keyword evidence="3" id="KW-1185">Reference proteome</keyword>